<dbReference type="SUPFAM" id="SSF52833">
    <property type="entry name" value="Thioredoxin-like"/>
    <property type="match status" value="1"/>
</dbReference>
<sequence>MKKIYYLSTCDTCKRILKEIEAPSEFELQDIKSDAITQVQLEEMQNLSGSYESLFSKRARLYKERDLKNKNLSEADFKELILEHYTFLKRPVIINNDEIFIGNAKKNVAAAKASIHG</sequence>
<evidence type="ECO:0000313" key="3">
    <source>
        <dbReference type="EMBL" id="MFC4026393.1"/>
    </source>
</evidence>
<proteinExistence type="inferred from homology"/>
<dbReference type="Gene3D" id="3.40.30.10">
    <property type="entry name" value="Glutaredoxin"/>
    <property type="match status" value="1"/>
</dbReference>
<dbReference type="RefSeq" id="WP_290236248.1">
    <property type="nucleotide sequence ID" value="NZ_JAUFPZ010000002.1"/>
</dbReference>
<organism evidence="3 4">
    <name type="scientific">Zunongwangia endophytica</name>
    <dbReference type="NCBI Taxonomy" id="1808945"/>
    <lineage>
        <taxon>Bacteria</taxon>
        <taxon>Pseudomonadati</taxon>
        <taxon>Bacteroidota</taxon>
        <taxon>Flavobacteriia</taxon>
        <taxon>Flavobacteriales</taxon>
        <taxon>Flavobacteriaceae</taxon>
        <taxon>Zunongwangia</taxon>
    </lineage>
</organism>
<reference evidence="4" key="1">
    <citation type="journal article" date="2019" name="Int. J. Syst. Evol. Microbiol.">
        <title>The Global Catalogue of Microorganisms (GCM) 10K type strain sequencing project: providing services to taxonomists for standard genome sequencing and annotation.</title>
        <authorList>
            <consortium name="The Broad Institute Genomics Platform"/>
            <consortium name="The Broad Institute Genome Sequencing Center for Infectious Disease"/>
            <person name="Wu L."/>
            <person name="Ma J."/>
        </authorList>
    </citation>
    <scope>NUCLEOTIDE SEQUENCE [LARGE SCALE GENOMIC DNA]</scope>
    <source>
        <strain evidence="4">CECT 9128</strain>
    </source>
</reference>
<dbReference type="InterPro" id="IPR006660">
    <property type="entry name" value="Arsenate_reductase-like"/>
</dbReference>
<dbReference type="PANTHER" id="PTHR30041:SF8">
    <property type="entry name" value="PROTEIN YFFB"/>
    <property type="match status" value="1"/>
</dbReference>
<dbReference type="PROSITE" id="PS51353">
    <property type="entry name" value="ARSC"/>
    <property type="match status" value="1"/>
</dbReference>
<comment type="caution">
    <text evidence="3">The sequence shown here is derived from an EMBL/GenBank/DDBJ whole genome shotgun (WGS) entry which is preliminary data.</text>
</comment>
<evidence type="ECO:0000256" key="1">
    <source>
        <dbReference type="ARBA" id="ARBA00007198"/>
    </source>
</evidence>
<gene>
    <name evidence="3" type="ORF">ACFOS1_03180</name>
</gene>
<dbReference type="PANTHER" id="PTHR30041">
    <property type="entry name" value="ARSENATE REDUCTASE"/>
    <property type="match status" value="1"/>
</dbReference>
<evidence type="ECO:0000256" key="2">
    <source>
        <dbReference type="PROSITE-ProRule" id="PRU01282"/>
    </source>
</evidence>
<protein>
    <submittedName>
        <fullName evidence="3">Arsenate reductase family protein</fullName>
    </submittedName>
</protein>
<dbReference type="InterPro" id="IPR036249">
    <property type="entry name" value="Thioredoxin-like_sf"/>
</dbReference>
<keyword evidence="4" id="KW-1185">Reference proteome</keyword>
<name>A0ABV8H3G1_9FLAO</name>
<comment type="similarity">
    <text evidence="1 2">Belongs to the ArsC family.</text>
</comment>
<dbReference type="EMBL" id="JBHSAS010000006">
    <property type="protein sequence ID" value="MFC4026393.1"/>
    <property type="molecule type" value="Genomic_DNA"/>
</dbReference>
<dbReference type="Pfam" id="PF03960">
    <property type="entry name" value="ArsC"/>
    <property type="match status" value="1"/>
</dbReference>
<accession>A0ABV8H3G1</accession>
<dbReference type="Proteomes" id="UP001595793">
    <property type="component" value="Unassembled WGS sequence"/>
</dbReference>
<evidence type="ECO:0000313" key="4">
    <source>
        <dbReference type="Proteomes" id="UP001595793"/>
    </source>
</evidence>